<feature type="compositionally biased region" description="Polar residues" evidence="1">
    <location>
        <begin position="39"/>
        <end position="50"/>
    </location>
</feature>
<evidence type="ECO:0000313" key="2">
    <source>
        <dbReference type="EMBL" id="CAL1353795.1"/>
    </source>
</evidence>
<protein>
    <submittedName>
        <fullName evidence="2">Uncharacterized protein</fullName>
    </submittedName>
</protein>
<dbReference type="AlphaFoldDB" id="A0AAV2CDF9"/>
<proteinExistence type="predicted"/>
<dbReference type="EMBL" id="OZ034813">
    <property type="protein sequence ID" value="CAL1353795.1"/>
    <property type="molecule type" value="Genomic_DNA"/>
</dbReference>
<sequence length="95" mass="10516">MAERSMESIRLSNSRDHQRGNPLIGSVGRSLVFRHDAESSNTTAELNSEGSPPLTGTRPLANKINSCIRKSIIFVKPPSSPRFPWPLRSATRKES</sequence>
<dbReference type="Proteomes" id="UP001497516">
    <property type="component" value="Chromosome 1"/>
</dbReference>
<organism evidence="2 3">
    <name type="scientific">Linum trigynum</name>
    <dbReference type="NCBI Taxonomy" id="586398"/>
    <lineage>
        <taxon>Eukaryota</taxon>
        <taxon>Viridiplantae</taxon>
        <taxon>Streptophyta</taxon>
        <taxon>Embryophyta</taxon>
        <taxon>Tracheophyta</taxon>
        <taxon>Spermatophyta</taxon>
        <taxon>Magnoliopsida</taxon>
        <taxon>eudicotyledons</taxon>
        <taxon>Gunneridae</taxon>
        <taxon>Pentapetalae</taxon>
        <taxon>rosids</taxon>
        <taxon>fabids</taxon>
        <taxon>Malpighiales</taxon>
        <taxon>Linaceae</taxon>
        <taxon>Linum</taxon>
    </lineage>
</organism>
<feature type="compositionally biased region" description="Basic and acidic residues" evidence="1">
    <location>
        <begin position="1"/>
        <end position="19"/>
    </location>
</feature>
<evidence type="ECO:0000256" key="1">
    <source>
        <dbReference type="SAM" id="MobiDB-lite"/>
    </source>
</evidence>
<reference evidence="2 3" key="1">
    <citation type="submission" date="2024-04" db="EMBL/GenBank/DDBJ databases">
        <authorList>
            <person name="Fracassetti M."/>
        </authorList>
    </citation>
    <scope>NUCLEOTIDE SEQUENCE [LARGE SCALE GENOMIC DNA]</scope>
</reference>
<keyword evidence="3" id="KW-1185">Reference proteome</keyword>
<name>A0AAV2CDF9_9ROSI</name>
<accession>A0AAV2CDF9</accession>
<feature type="region of interest" description="Disordered" evidence="1">
    <location>
        <begin position="1"/>
        <end position="60"/>
    </location>
</feature>
<gene>
    <name evidence="2" type="ORF">LTRI10_LOCUS1667</name>
</gene>
<evidence type="ECO:0000313" key="3">
    <source>
        <dbReference type="Proteomes" id="UP001497516"/>
    </source>
</evidence>